<dbReference type="EMBL" id="PGVD01000003">
    <property type="protein sequence ID" value="PLS00791.1"/>
    <property type="molecule type" value="Genomic_DNA"/>
</dbReference>
<dbReference type="OrthoDB" id="2942008at2"/>
<evidence type="ECO:0000313" key="2">
    <source>
        <dbReference type="EMBL" id="PLS00791.1"/>
    </source>
</evidence>
<evidence type="ECO:0000313" key="1">
    <source>
        <dbReference type="EMBL" id="PLR84639.1"/>
    </source>
</evidence>
<dbReference type="EMBL" id="PGVA01000012">
    <property type="protein sequence ID" value="PLR84639.1"/>
    <property type="molecule type" value="Genomic_DNA"/>
</dbReference>
<reference evidence="2 4" key="2">
    <citation type="submission" date="2017-12" db="EMBL/GenBank/DDBJ databases">
        <title>Comparative Functional Genomics of Dry Heat Resistant strains isolated from the Viking Spacecraft.</title>
        <authorList>
            <person name="Seuylemezian A."/>
            <person name="Cooper K."/>
            <person name="Vaishampayan P."/>
        </authorList>
    </citation>
    <scope>NUCLEOTIDE SEQUENCE [LARGE SCALE GENOMIC DNA]</scope>
    <source>
        <strain evidence="2 4">ATCC 29669</strain>
    </source>
</reference>
<comment type="caution">
    <text evidence="1">The sequence shown here is derived from an EMBL/GenBank/DDBJ whole genome shotgun (WGS) entry which is preliminary data.</text>
</comment>
<dbReference type="RefSeq" id="WP_101576288.1">
    <property type="nucleotide sequence ID" value="NZ_PGVA01000012.1"/>
</dbReference>
<proteinExistence type="predicted"/>
<protein>
    <submittedName>
        <fullName evidence="1">Uncharacterized protein</fullName>
    </submittedName>
</protein>
<gene>
    <name evidence="1" type="ORF">CU635_06085</name>
    <name evidence="2" type="ORF">CVD25_00975</name>
</gene>
<sequence>MSDYYITPEDYAAAEELGVSQETVYQRVYVHGWSIKRAISTPLAKRNAYGWVENKHLAAQNGVPYRTYLNRVQAGWSFKEAAGTPSMARLDTVKAMNAAKQFVFSPEQLEEARRNGISPKNAWRRVKVLGWSIEDAVSRPVMSNEESLQRAKEAHNSFRQGNDDYWKLVIAKKVKEA</sequence>
<reference evidence="1 3" key="1">
    <citation type="submission" date="2017-11" db="EMBL/GenBank/DDBJ databases">
        <title>Comparitive Functional Genomics of Dry Heat Resistant strains isolated from the Viking Spacecraft.</title>
        <authorList>
            <person name="Seuylemezian A."/>
            <person name="Cooper K."/>
            <person name="Vaishampayan P."/>
        </authorList>
    </citation>
    <scope>NUCLEOTIDE SEQUENCE [LARGE SCALE GENOMIC DNA]</scope>
    <source>
        <strain evidence="1 3">M4.6</strain>
    </source>
</reference>
<evidence type="ECO:0000313" key="4">
    <source>
        <dbReference type="Proteomes" id="UP000235114"/>
    </source>
</evidence>
<dbReference type="Proteomes" id="UP000235114">
    <property type="component" value="Unassembled WGS sequence"/>
</dbReference>
<organism evidence="1 3">
    <name type="scientific">Bacillus canaveralius</name>
    <dbReference type="NCBI Taxonomy" id="1403243"/>
    <lineage>
        <taxon>Bacteria</taxon>
        <taxon>Bacillati</taxon>
        <taxon>Bacillota</taxon>
        <taxon>Bacilli</taxon>
        <taxon>Bacillales</taxon>
        <taxon>Bacillaceae</taxon>
        <taxon>Bacillus</taxon>
    </lineage>
</organism>
<dbReference type="Proteomes" id="UP000234951">
    <property type="component" value="Unassembled WGS sequence"/>
</dbReference>
<evidence type="ECO:0000313" key="3">
    <source>
        <dbReference type="Proteomes" id="UP000234951"/>
    </source>
</evidence>
<name>A0A2N5GPK4_9BACI</name>
<keyword evidence="4" id="KW-1185">Reference proteome</keyword>
<dbReference type="AlphaFoldDB" id="A0A2N5GPK4"/>
<accession>A0A2N5GPK4</accession>